<dbReference type="FunFam" id="3.40.50.300:FF:000221">
    <property type="entry name" value="Multidrug ABC transporter ATP-binding protein"/>
    <property type="match status" value="1"/>
</dbReference>
<dbReference type="SMART" id="SM00382">
    <property type="entry name" value="AAA"/>
    <property type="match status" value="1"/>
</dbReference>
<dbReference type="Pfam" id="PF03412">
    <property type="entry name" value="Peptidase_C39"/>
    <property type="match status" value="1"/>
</dbReference>
<feature type="domain" description="ABC transmembrane type-1" evidence="14">
    <location>
        <begin position="166"/>
        <end position="445"/>
    </location>
</feature>
<dbReference type="GO" id="GO:0006508">
    <property type="term" value="P:proteolysis"/>
    <property type="evidence" value="ECO:0007669"/>
    <property type="project" value="UniProtKB-KW"/>
</dbReference>
<dbReference type="Proteomes" id="UP000193804">
    <property type="component" value="Unassembled WGS sequence"/>
</dbReference>
<accession>A0A1X7JAG6</accession>
<keyword evidence="11 12" id="KW-0472">Membrane</keyword>
<gene>
    <name evidence="16" type="ORF">SAMN05661096_01480</name>
</gene>
<dbReference type="PROSITE" id="PS50990">
    <property type="entry name" value="PEPTIDASE_C39"/>
    <property type="match status" value="1"/>
</dbReference>
<keyword evidence="7" id="KW-0378">Hydrolase</keyword>
<feature type="domain" description="ABC transporter" evidence="13">
    <location>
        <begin position="479"/>
        <end position="714"/>
    </location>
</feature>
<evidence type="ECO:0000256" key="7">
    <source>
        <dbReference type="ARBA" id="ARBA00022801"/>
    </source>
</evidence>
<keyword evidence="2" id="KW-0813">Transport</keyword>
<evidence type="ECO:0000256" key="3">
    <source>
        <dbReference type="ARBA" id="ARBA00022475"/>
    </source>
</evidence>
<keyword evidence="10 12" id="KW-1133">Transmembrane helix</keyword>
<feature type="transmembrane region" description="Helical" evidence="12">
    <location>
        <begin position="302"/>
        <end position="320"/>
    </location>
</feature>
<name>A0A1X7JAG6_9BACT</name>
<evidence type="ECO:0000259" key="13">
    <source>
        <dbReference type="PROSITE" id="PS50893"/>
    </source>
</evidence>
<sequence>MNKNVLIKQRDITDCGAACLASIAANYNLKLPVSKIRQIASTDQKGTNVLGMIEAADKMGFSAKGVKGPIESLPKIPTPAIAHVIIKERLHHYVVIYKATSEQITVMDPARGKLEKYTTAEFKEIWSGVLILLSPNESFKAKDDKVSITSRLWFLLNPHKGLLLQILVGAVIYTILGLSTSIYVQKIVDQVIVNGNNNLLNLLSTVMIGLLVIQILINVLKSIFMLRTGQQIDARLILGYYKHLMQLPQRFFDTMRVGEIISRISDAVKIRSFINEVGINMMVNVLVIIFSFGLMFTYYWKLALIVLIVIPLYSIIYTITNRFNKKTERKIMENAAELESQLVESITSMRTVKSFGMEDIANMKTETRFVNMLNSIYSSGRNAIVSTSSTEFVSRLFTIILLWLGAGYVLQTEITPGELLSFYALIGYFTGPANSLIGANKTIQNAMIASDRLFEIMDLEADKDDGQINLEDNQLPGDIFFKNVSFRYGSRAQVFENLDLRIKKGQITAVLGESGSGKTTIMAILQRLYPIQEGKVLFDNYDINYISKDSLNHLVGIVPQKVDLFAGNVIDNIAVGDFNPDFQKIIRICQQLDMMRFIENLPNNFQTYLGENGASLSGGQKQRIAIARALYRDPDLIIMDEATSALDTTSEDYVLNTIRDLKNQGKTIIMITHRLASASHADHILLLENGKLIEEGSYPELMKSKGHYYKLWQNQLPKEVLED</sequence>
<feature type="domain" description="Peptidase C39" evidence="15">
    <location>
        <begin position="9"/>
        <end position="133"/>
    </location>
</feature>
<evidence type="ECO:0000256" key="12">
    <source>
        <dbReference type="SAM" id="Phobius"/>
    </source>
</evidence>
<dbReference type="Gene3D" id="1.20.1560.10">
    <property type="entry name" value="ABC transporter type 1, transmembrane domain"/>
    <property type="match status" value="1"/>
</dbReference>
<evidence type="ECO:0000259" key="14">
    <source>
        <dbReference type="PROSITE" id="PS50929"/>
    </source>
</evidence>
<organism evidence="16 17">
    <name type="scientific">Marivirga sericea</name>
    <dbReference type="NCBI Taxonomy" id="1028"/>
    <lineage>
        <taxon>Bacteria</taxon>
        <taxon>Pseudomonadati</taxon>
        <taxon>Bacteroidota</taxon>
        <taxon>Cytophagia</taxon>
        <taxon>Cytophagales</taxon>
        <taxon>Marivirgaceae</taxon>
        <taxon>Marivirga</taxon>
    </lineage>
</organism>
<dbReference type="InterPro" id="IPR003593">
    <property type="entry name" value="AAA+_ATPase"/>
</dbReference>
<keyword evidence="8 16" id="KW-0067">ATP-binding</keyword>
<dbReference type="CDD" id="cd18570">
    <property type="entry name" value="ABC_6TM_PCAT1_LagD_like"/>
    <property type="match status" value="1"/>
</dbReference>
<dbReference type="OrthoDB" id="9769115at2"/>
<evidence type="ECO:0000256" key="9">
    <source>
        <dbReference type="ARBA" id="ARBA00022967"/>
    </source>
</evidence>
<dbReference type="GO" id="GO:0043214">
    <property type="term" value="F:ABC-type bacteriocin transporter activity"/>
    <property type="evidence" value="ECO:0007669"/>
    <property type="project" value="InterPro"/>
</dbReference>
<keyword evidence="6" id="KW-0547">Nucleotide-binding</keyword>
<keyword evidence="3" id="KW-1003">Cell membrane</keyword>
<dbReference type="Pfam" id="PF00005">
    <property type="entry name" value="ABC_tran"/>
    <property type="match status" value="1"/>
</dbReference>
<dbReference type="InterPro" id="IPR017871">
    <property type="entry name" value="ABC_transporter-like_CS"/>
</dbReference>
<dbReference type="PROSITE" id="PS50893">
    <property type="entry name" value="ABC_TRANSPORTER_2"/>
    <property type="match status" value="1"/>
</dbReference>
<evidence type="ECO:0000256" key="6">
    <source>
        <dbReference type="ARBA" id="ARBA00022741"/>
    </source>
</evidence>
<dbReference type="EMBL" id="FXAW01000002">
    <property type="protein sequence ID" value="SMG24698.1"/>
    <property type="molecule type" value="Genomic_DNA"/>
</dbReference>
<evidence type="ECO:0000256" key="10">
    <source>
        <dbReference type="ARBA" id="ARBA00022989"/>
    </source>
</evidence>
<dbReference type="STRING" id="1028.SAMN05661096_01480"/>
<evidence type="ECO:0000313" key="16">
    <source>
        <dbReference type="EMBL" id="SMG24698.1"/>
    </source>
</evidence>
<dbReference type="GO" id="GO:0015421">
    <property type="term" value="F:ABC-type oligopeptide transporter activity"/>
    <property type="evidence" value="ECO:0007669"/>
    <property type="project" value="TreeGrafter"/>
</dbReference>
<dbReference type="PROSITE" id="PS50929">
    <property type="entry name" value="ABC_TM1F"/>
    <property type="match status" value="1"/>
</dbReference>
<feature type="transmembrane region" description="Helical" evidence="12">
    <location>
        <begin position="392"/>
        <end position="410"/>
    </location>
</feature>
<dbReference type="InterPro" id="IPR039421">
    <property type="entry name" value="Type_1_exporter"/>
</dbReference>
<evidence type="ECO:0000256" key="5">
    <source>
        <dbReference type="ARBA" id="ARBA00022692"/>
    </source>
</evidence>
<dbReference type="InterPro" id="IPR005074">
    <property type="entry name" value="Peptidase_C39"/>
</dbReference>
<keyword evidence="9" id="KW-1278">Translocase</keyword>
<dbReference type="AlphaFoldDB" id="A0A1X7JAG6"/>
<dbReference type="SUPFAM" id="SSF90123">
    <property type="entry name" value="ABC transporter transmembrane region"/>
    <property type="match status" value="1"/>
</dbReference>
<reference evidence="17" key="1">
    <citation type="submission" date="2017-04" db="EMBL/GenBank/DDBJ databases">
        <authorList>
            <person name="Varghese N."/>
            <person name="Submissions S."/>
        </authorList>
    </citation>
    <scope>NUCLEOTIDE SEQUENCE [LARGE SCALE GENOMIC DNA]</scope>
    <source>
        <strain evidence="17">DSM 4125</strain>
    </source>
</reference>
<evidence type="ECO:0000259" key="15">
    <source>
        <dbReference type="PROSITE" id="PS50990"/>
    </source>
</evidence>
<feature type="transmembrane region" description="Helical" evidence="12">
    <location>
        <begin position="277"/>
        <end position="296"/>
    </location>
</feature>
<evidence type="ECO:0000256" key="11">
    <source>
        <dbReference type="ARBA" id="ARBA00023136"/>
    </source>
</evidence>
<protein>
    <submittedName>
        <fullName evidence="16">ATP-binding cassette, subfamily B</fullName>
    </submittedName>
</protein>
<evidence type="ECO:0000256" key="2">
    <source>
        <dbReference type="ARBA" id="ARBA00022448"/>
    </source>
</evidence>
<keyword evidence="4" id="KW-0645">Protease</keyword>
<dbReference type="InterPro" id="IPR027417">
    <property type="entry name" value="P-loop_NTPase"/>
</dbReference>
<dbReference type="Pfam" id="PF00664">
    <property type="entry name" value="ABC_membrane"/>
    <property type="match status" value="1"/>
</dbReference>
<proteinExistence type="predicted"/>
<dbReference type="NCBIfam" id="TIGR01193">
    <property type="entry name" value="bacteriocin_ABC"/>
    <property type="match status" value="1"/>
</dbReference>
<evidence type="ECO:0000313" key="17">
    <source>
        <dbReference type="Proteomes" id="UP000193804"/>
    </source>
</evidence>
<dbReference type="SUPFAM" id="SSF52540">
    <property type="entry name" value="P-loop containing nucleoside triphosphate hydrolases"/>
    <property type="match status" value="1"/>
</dbReference>
<dbReference type="InterPro" id="IPR011527">
    <property type="entry name" value="ABC1_TM_dom"/>
</dbReference>
<evidence type="ECO:0000256" key="8">
    <source>
        <dbReference type="ARBA" id="ARBA00022840"/>
    </source>
</evidence>
<dbReference type="InterPro" id="IPR005897">
    <property type="entry name" value="Pept_C39_ABC_bacteriocin"/>
</dbReference>
<dbReference type="GO" id="GO:0016887">
    <property type="term" value="F:ATP hydrolysis activity"/>
    <property type="evidence" value="ECO:0007669"/>
    <property type="project" value="InterPro"/>
</dbReference>
<dbReference type="Gene3D" id="3.40.50.300">
    <property type="entry name" value="P-loop containing nucleotide triphosphate hydrolases"/>
    <property type="match status" value="1"/>
</dbReference>
<keyword evidence="17" id="KW-1185">Reference proteome</keyword>
<evidence type="ECO:0000256" key="4">
    <source>
        <dbReference type="ARBA" id="ARBA00022670"/>
    </source>
</evidence>
<feature type="transmembrane region" description="Helical" evidence="12">
    <location>
        <begin position="199"/>
        <end position="220"/>
    </location>
</feature>
<dbReference type="RefSeq" id="WP_085516411.1">
    <property type="nucleotide sequence ID" value="NZ_FXAW01000002.1"/>
</dbReference>
<evidence type="ECO:0000256" key="1">
    <source>
        <dbReference type="ARBA" id="ARBA00004651"/>
    </source>
</evidence>
<dbReference type="InterPro" id="IPR003439">
    <property type="entry name" value="ABC_transporter-like_ATP-bd"/>
</dbReference>
<keyword evidence="5 12" id="KW-0812">Transmembrane</keyword>
<dbReference type="CDD" id="cd02418">
    <property type="entry name" value="Peptidase_C39B"/>
    <property type="match status" value="1"/>
</dbReference>
<dbReference type="InterPro" id="IPR036640">
    <property type="entry name" value="ABC1_TM_sf"/>
</dbReference>
<dbReference type="PROSITE" id="PS00211">
    <property type="entry name" value="ABC_TRANSPORTER_1"/>
    <property type="match status" value="1"/>
</dbReference>
<comment type="subcellular location">
    <subcellularLocation>
        <location evidence="1">Cell membrane</location>
        <topology evidence="1">Multi-pass membrane protein</topology>
    </subcellularLocation>
</comment>
<dbReference type="GO" id="GO:0008234">
    <property type="term" value="F:cysteine-type peptidase activity"/>
    <property type="evidence" value="ECO:0007669"/>
    <property type="project" value="InterPro"/>
</dbReference>
<dbReference type="PANTHER" id="PTHR43394:SF1">
    <property type="entry name" value="ATP-BINDING CASSETTE SUB-FAMILY B MEMBER 10, MITOCHONDRIAL"/>
    <property type="match status" value="1"/>
</dbReference>
<dbReference type="GO" id="GO:0005886">
    <property type="term" value="C:plasma membrane"/>
    <property type="evidence" value="ECO:0007669"/>
    <property type="project" value="UniProtKB-SubCell"/>
</dbReference>
<feature type="transmembrane region" description="Helical" evidence="12">
    <location>
        <begin position="161"/>
        <end position="184"/>
    </location>
</feature>
<dbReference type="GO" id="GO:0005524">
    <property type="term" value="F:ATP binding"/>
    <property type="evidence" value="ECO:0007669"/>
    <property type="project" value="UniProtKB-KW"/>
</dbReference>
<dbReference type="Gene3D" id="3.90.70.10">
    <property type="entry name" value="Cysteine proteinases"/>
    <property type="match status" value="1"/>
</dbReference>
<dbReference type="PANTHER" id="PTHR43394">
    <property type="entry name" value="ATP-DEPENDENT PERMEASE MDL1, MITOCHONDRIAL"/>
    <property type="match status" value="1"/>
</dbReference>